<keyword evidence="26" id="KW-1185">Reference proteome</keyword>
<evidence type="ECO:0000259" key="24">
    <source>
        <dbReference type="Pfam" id="PF13193"/>
    </source>
</evidence>
<dbReference type="InterPro" id="IPR042099">
    <property type="entry name" value="ANL_N_sf"/>
</dbReference>
<dbReference type="SUPFAM" id="SSF56801">
    <property type="entry name" value="Acetyl-CoA synthetase-like"/>
    <property type="match status" value="1"/>
</dbReference>
<evidence type="ECO:0000313" key="26">
    <source>
        <dbReference type="Proteomes" id="UP000192247"/>
    </source>
</evidence>
<dbReference type="GO" id="GO:0005789">
    <property type="term" value="C:endoplasmic reticulum membrane"/>
    <property type="evidence" value="ECO:0007669"/>
    <property type="project" value="TreeGrafter"/>
</dbReference>
<dbReference type="AlphaFoldDB" id="A0A1V9XJQ0"/>
<dbReference type="PROSITE" id="PS00455">
    <property type="entry name" value="AMP_BINDING"/>
    <property type="match status" value="1"/>
</dbReference>
<gene>
    <name evidence="25" type="ORF">BIW11_01123</name>
</gene>
<dbReference type="InterPro" id="IPR000873">
    <property type="entry name" value="AMP-dep_synth/lig_dom"/>
</dbReference>
<dbReference type="EMBL" id="MNPL01009693">
    <property type="protein sequence ID" value="OQR73578.1"/>
    <property type="molecule type" value="Genomic_DNA"/>
</dbReference>
<dbReference type="GO" id="GO:0005778">
    <property type="term" value="C:peroxisomal membrane"/>
    <property type="evidence" value="ECO:0007669"/>
    <property type="project" value="UniProtKB-SubCell"/>
</dbReference>
<dbReference type="GO" id="GO:0005886">
    <property type="term" value="C:plasma membrane"/>
    <property type="evidence" value="ECO:0007669"/>
    <property type="project" value="UniProtKB-SubCell"/>
</dbReference>
<dbReference type="InterPro" id="IPR020845">
    <property type="entry name" value="AMP-binding_CS"/>
</dbReference>
<evidence type="ECO:0000256" key="19">
    <source>
        <dbReference type="ARBA" id="ARBA00060276"/>
    </source>
</evidence>
<evidence type="ECO:0000259" key="23">
    <source>
        <dbReference type="Pfam" id="PF00501"/>
    </source>
</evidence>
<keyword evidence="11" id="KW-0445">Lipid transport</keyword>
<dbReference type="FunCoup" id="A0A1V9XJQ0">
    <property type="interactions" value="712"/>
</dbReference>
<dbReference type="STRING" id="418985.A0A1V9XJQ0"/>
<keyword evidence="13" id="KW-0576">Peroxisome</keyword>
<comment type="function">
    <text evidence="19">Acyl-CoA synthetase required for both the import of long chain fatty acids (LCFAs) (C14-C18) and the activation very long chain fatty acids (VLCFAs) (C20-C26) by esterification of the fatty acids into metabolically active CoA-thioesters for subsequent degradation or incorporation into phospholipids. The transport and fatty acyl-CoA synthetase activities are genetically separable and are thus independent activities. Esterifies VLCFAs in the peroxisome matrix. The VLCFAs are actively transported into peroxisomes by a PXA1-PXA2 heterodimeric transporter in the peroxisomal membrane.</text>
</comment>
<sequence>MAVLVLVLGVVGALIVGYVLMWWHGMLVCVLLFLVLRARHIWLTIRTLRRDLSAAVRYWRSGIILSWICWRNKTVPLLFQERVAAHPGRVMFIEADRQWTFQDVDEYTNKLANYFARSGFRPGDDVALVMENRVDIVLFWLAMSKLGVVTALINFNLRRSPLLHCLRAIDSKAVVFSPKMAPFVLEVGSELCEKLHPKFYSYGASDVMTKLPVENLLPALETSSRSFVVHRGSLEDKLLYMYTSGTTGVPKAAVIKHLRYIYLAYHIHHMMPLRDSDVLYISLPLYHLAGGILGTSQSVVFGNSGVVVPKFSSSNFWTDCIKHKCTVAQYIGEICRYLYIQPERQTDKQHRIRLMFGNGLRPQIWADFKARFGIEHIREMYGSTEGNTNLINTDDTVGSIGFLPTFCRHYPLLAPLIFNLEIIKVDPQTGVPVRAKNGRCIRVGPNDPGEVIARIKRKALIRFDGYTDDAATSNKIYKDVFWKGDQFFSSGDVLLYDDLGYVYFKDRTGDTFRWRGENVSTTEVEGIISKNTGAQDCVVYGVEVPGAEGKAGMATLLDAEQKTNLADLLSKMRAELPPYAVPLFLRLAKEIELTSTFKLKKVELARDGYDITKTSDPIFCFDKSVDAYVRMDDEIYMKILNRLIHF</sequence>
<evidence type="ECO:0000256" key="7">
    <source>
        <dbReference type="ARBA" id="ARBA00022741"/>
    </source>
</evidence>
<evidence type="ECO:0000256" key="12">
    <source>
        <dbReference type="ARBA" id="ARBA00023136"/>
    </source>
</evidence>
<reference evidence="25 26" key="1">
    <citation type="journal article" date="2017" name="Gigascience">
        <title>Draft genome of the honey bee ectoparasitic mite, Tropilaelaps mercedesae, is shaped by the parasitic life history.</title>
        <authorList>
            <person name="Dong X."/>
            <person name="Armstrong S.D."/>
            <person name="Xia D."/>
            <person name="Makepeace B.L."/>
            <person name="Darby A.C."/>
            <person name="Kadowaki T."/>
        </authorList>
    </citation>
    <scope>NUCLEOTIDE SEQUENCE [LARGE SCALE GENOMIC DNA]</scope>
    <source>
        <strain evidence="25">Wuxi-XJTLU</strain>
    </source>
</reference>
<evidence type="ECO:0000256" key="8">
    <source>
        <dbReference type="ARBA" id="ARBA00022832"/>
    </source>
</evidence>
<dbReference type="InterPro" id="IPR045851">
    <property type="entry name" value="AMP-bd_C_sf"/>
</dbReference>
<evidence type="ECO:0000256" key="10">
    <source>
        <dbReference type="ARBA" id="ARBA00022989"/>
    </source>
</evidence>
<dbReference type="PANTHER" id="PTHR43107:SF15">
    <property type="entry name" value="FATTY ACID TRANSPORT PROTEIN 3, ISOFORM A"/>
    <property type="match status" value="1"/>
</dbReference>
<dbReference type="FunFam" id="3.40.50.12780:FF:000019">
    <property type="entry name" value="Long-chain fatty acid transporter"/>
    <property type="match status" value="1"/>
</dbReference>
<keyword evidence="3" id="KW-0813">Transport</keyword>
<dbReference type="Gene3D" id="3.30.300.30">
    <property type="match status" value="1"/>
</dbReference>
<keyword evidence="12 22" id="KW-0472">Membrane</keyword>
<evidence type="ECO:0000256" key="1">
    <source>
        <dbReference type="ARBA" id="ARBA00004651"/>
    </source>
</evidence>
<dbReference type="FunFam" id="3.30.300.30:FF:000002">
    <property type="entry name" value="Long-chain fatty acid transport protein 1"/>
    <property type="match status" value="1"/>
</dbReference>
<keyword evidence="10 22" id="KW-1133">Transmembrane helix</keyword>
<dbReference type="NCBIfam" id="NF006134">
    <property type="entry name" value="PRK08279.1"/>
    <property type="match status" value="1"/>
</dbReference>
<name>A0A1V9XJQ0_9ACAR</name>
<dbReference type="EC" id="6.2.1.3" evidence="14"/>
<dbReference type="Pfam" id="PF13193">
    <property type="entry name" value="AMP-binding_C"/>
    <property type="match status" value="1"/>
</dbReference>
<protein>
    <recommendedName>
        <fullName evidence="20">Very long-chain fatty acid transport protein</fullName>
        <ecNumber evidence="14">6.2.1.3</ecNumber>
    </recommendedName>
    <alternativeName>
        <fullName evidence="16">Long-chain-fatty-acid--CoA ligase</fullName>
    </alternativeName>
    <alternativeName>
        <fullName evidence="21">Very-long-chain acyl-CoA synthetase</fullName>
    </alternativeName>
</protein>
<feature type="transmembrane region" description="Helical" evidence="22">
    <location>
        <begin position="6"/>
        <end position="36"/>
    </location>
</feature>
<evidence type="ECO:0000256" key="22">
    <source>
        <dbReference type="SAM" id="Phobius"/>
    </source>
</evidence>
<evidence type="ECO:0000256" key="2">
    <source>
        <dbReference type="ARBA" id="ARBA00006432"/>
    </source>
</evidence>
<evidence type="ECO:0000256" key="15">
    <source>
        <dbReference type="ARBA" id="ARBA00036527"/>
    </source>
</evidence>
<comment type="similarity">
    <text evidence="2">Belongs to the ATP-dependent AMP-binding enzyme family.</text>
</comment>
<keyword evidence="6 22" id="KW-0812">Transmembrane</keyword>
<evidence type="ECO:0000256" key="17">
    <source>
        <dbReference type="ARBA" id="ARBA00046271"/>
    </source>
</evidence>
<organism evidence="25 26">
    <name type="scientific">Tropilaelaps mercedesae</name>
    <dbReference type="NCBI Taxonomy" id="418985"/>
    <lineage>
        <taxon>Eukaryota</taxon>
        <taxon>Metazoa</taxon>
        <taxon>Ecdysozoa</taxon>
        <taxon>Arthropoda</taxon>
        <taxon>Chelicerata</taxon>
        <taxon>Arachnida</taxon>
        <taxon>Acari</taxon>
        <taxon>Parasitiformes</taxon>
        <taxon>Mesostigmata</taxon>
        <taxon>Gamasina</taxon>
        <taxon>Dermanyssoidea</taxon>
        <taxon>Laelapidae</taxon>
        <taxon>Tropilaelaps</taxon>
    </lineage>
</organism>
<keyword evidence="7" id="KW-0547">Nucleotide-binding</keyword>
<dbReference type="PANTHER" id="PTHR43107">
    <property type="entry name" value="LONG-CHAIN FATTY ACID TRANSPORT PROTEIN"/>
    <property type="match status" value="1"/>
</dbReference>
<keyword evidence="8" id="KW-0276">Fatty acid metabolism</keyword>
<evidence type="ECO:0000256" key="5">
    <source>
        <dbReference type="ARBA" id="ARBA00022598"/>
    </source>
</evidence>
<evidence type="ECO:0000256" key="14">
    <source>
        <dbReference type="ARBA" id="ARBA00026121"/>
    </source>
</evidence>
<evidence type="ECO:0000256" key="20">
    <source>
        <dbReference type="ARBA" id="ARBA00068795"/>
    </source>
</evidence>
<proteinExistence type="inferred from homology"/>
<evidence type="ECO:0000256" key="21">
    <source>
        <dbReference type="ARBA" id="ARBA00078285"/>
    </source>
</evidence>
<dbReference type="GO" id="GO:0005324">
    <property type="term" value="F:long-chain fatty acid transmembrane transporter activity"/>
    <property type="evidence" value="ECO:0007669"/>
    <property type="project" value="TreeGrafter"/>
</dbReference>
<dbReference type="GO" id="GO:0044539">
    <property type="term" value="P:long-chain fatty acid import into cell"/>
    <property type="evidence" value="ECO:0007669"/>
    <property type="project" value="TreeGrafter"/>
</dbReference>
<dbReference type="InParanoid" id="A0A1V9XJQ0"/>
<dbReference type="Pfam" id="PF00501">
    <property type="entry name" value="AMP-binding"/>
    <property type="match status" value="1"/>
</dbReference>
<dbReference type="GO" id="GO:0004467">
    <property type="term" value="F:long-chain fatty acid-CoA ligase activity"/>
    <property type="evidence" value="ECO:0007669"/>
    <property type="project" value="UniProtKB-EC"/>
</dbReference>
<evidence type="ECO:0000256" key="4">
    <source>
        <dbReference type="ARBA" id="ARBA00022475"/>
    </source>
</evidence>
<evidence type="ECO:0000256" key="13">
    <source>
        <dbReference type="ARBA" id="ARBA00023140"/>
    </source>
</evidence>
<evidence type="ECO:0000256" key="3">
    <source>
        <dbReference type="ARBA" id="ARBA00022448"/>
    </source>
</evidence>
<evidence type="ECO:0000313" key="25">
    <source>
        <dbReference type="EMBL" id="OQR73578.1"/>
    </source>
</evidence>
<dbReference type="GO" id="GO:0005524">
    <property type="term" value="F:ATP binding"/>
    <property type="evidence" value="ECO:0007669"/>
    <property type="project" value="UniProtKB-KW"/>
</dbReference>
<feature type="domain" description="AMP-binding enzyme C-terminal" evidence="24">
    <location>
        <begin position="523"/>
        <end position="598"/>
    </location>
</feature>
<keyword evidence="5" id="KW-0436">Ligase</keyword>
<evidence type="ECO:0000256" key="9">
    <source>
        <dbReference type="ARBA" id="ARBA00022840"/>
    </source>
</evidence>
<keyword evidence="8" id="KW-0443">Lipid metabolism</keyword>
<keyword evidence="9" id="KW-0067">ATP-binding</keyword>
<keyword evidence="4" id="KW-1003">Cell membrane</keyword>
<dbReference type="Gene3D" id="3.40.50.12780">
    <property type="entry name" value="N-terminal domain of ligase-like"/>
    <property type="match status" value="1"/>
</dbReference>
<evidence type="ECO:0000256" key="6">
    <source>
        <dbReference type="ARBA" id="ARBA00022692"/>
    </source>
</evidence>
<comment type="subcellular location">
    <subcellularLocation>
        <location evidence="1">Cell membrane</location>
        <topology evidence="1">Multi-pass membrane protein</topology>
    </subcellularLocation>
    <subcellularLocation>
        <location evidence="17">Peroxisome membrane</location>
    </subcellularLocation>
</comment>
<feature type="domain" description="AMP-dependent synthetase/ligase" evidence="23">
    <location>
        <begin position="79"/>
        <end position="451"/>
    </location>
</feature>
<evidence type="ECO:0000256" key="16">
    <source>
        <dbReference type="ARBA" id="ARBA00041297"/>
    </source>
</evidence>
<comment type="catalytic activity">
    <reaction evidence="18">
        <text>tetracosanoate + ATP + CoA = tetracosanoyl-CoA + AMP + diphosphate</text>
        <dbReference type="Rhea" id="RHEA:33639"/>
        <dbReference type="ChEBI" id="CHEBI:30616"/>
        <dbReference type="ChEBI" id="CHEBI:31014"/>
        <dbReference type="ChEBI" id="CHEBI:33019"/>
        <dbReference type="ChEBI" id="CHEBI:57287"/>
        <dbReference type="ChEBI" id="CHEBI:65052"/>
        <dbReference type="ChEBI" id="CHEBI:456215"/>
    </reaction>
    <physiologicalReaction direction="left-to-right" evidence="18">
        <dbReference type="Rhea" id="RHEA:33640"/>
    </physiologicalReaction>
</comment>
<dbReference type="OrthoDB" id="288590at2759"/>
<dbReference type="Proteomes" id="UP000192247">
    <property type="component" value="Unassembled WGS sequence"/>
</dbReference>
<comment type="catalytic activity">
    <reaction evidence="15">
        <text>a very long-chain fatty acid + ATP + CoA = a very long-chain fatty acyl-CoA + AMP + diphosphate</text>
        <dbReference type="Rhea" id="RHEA:54536"/>
        <dbReference type="ChEBI" id="CHEBI:30616"/>
        <dbReference type="ChEBI" id="CHEBI:33019"/>
        <dbReference type="ChEBI" id="CHEBI:57287"/>
        <dbReference type="ChEBI" id="CHEBI:58950"/>
        <dbReference type="ChEBI" id="CHEBI:138261"/>
        <dbReference type="ChEBI" id="CHEBI:456215"/>
    </reaction>
    <physiologicalReaction direction="left-to-right" evidence="15">
        <dbReference type="Rhea" id="RHEA:54537"/>
    </physiologicalReaction>
</comment>
<comment type="caution">
    <text evidence="25">The sequence shown here is derived from an EMBL/GenBank/DDBJ whole genome shotgun (WGS) entry which is preliminary data.</text>
</comment>
<accession>A0A1V9XJQ0</accession>
<evidence type="ECO:0000256" key="11">
    <source>
        <dbReference type="ARBA" id="ARBA00023055"/>
    </source>
</evidence>
<dbReference type="InterPro" id="IPR025110">
    <property type="entry name" value="AMP-bd_C"/>
</dbReference>
<evidence type="ECO:0000256" key="18">
    <source>
        <dbReference type="ARBA" id="ARBA00048666"/>
    </source>
</evidence>